<organism evidence="2 3">
    <name type="scientific">candidate division WWE3 bacterium GW2011_GWC2_41_23</name>
    <dbReference type="NCBI Taxonomy" id="1619123"/>
    <lineage>
        <taxon>Bacteria</taxon>
        <taxon>Katanobacteria</taxon>
    </lineage>
</organism>
<protein>
    <submittedName>
        <fullName evidence="2">Uncharacterized protein</fullName>
    </submittedName>
</protein>
<reference evidence="2 3" key="1">
    <citation type="journal article" date="2015" name="Nature">
        <title>rRNA introns, odd ribosomes, and small enigmatic genomes across a large radiation of phyla.</title>
        <authorList>
            <person name="Brown C.T."/>
            <person name="Hug L.A."/>
            <person name="Thomas B.C."/>
            <person name="Sharon I."/>
            <person name="Castelle C.J."/>
            <person name="Singh A."/>
            <person name="Wilkins M.J."/>
            <person name="Williams K.H."/>
            <person name="Banfield J.F."/>
        </authorList>
    </citation>
    <scope>NUCLEOTIDE SEQUENCE [LARGE SCALE GENOMIC DNA]</scope>
</reference>
<evidence type="ECO:0000256" key="1">
    <source>
        <dbReference type="SAM" id="MobiDB-lite"/>
    </source>
</evidence>
<dbReference type="AlphaFoldDB" id="A0A0G0Y1R3"/>
<evidence type="ECO:0000313" key="2">
    <source>
        <dbReference type="EMBL" id="KKS03376.1"/>
    </source>
</evidence>
<comment type="caution">
    <text evidence="2">The sequence shown here is derived from an EMBL/GenBank/DDBJ whole genome shotgun (WGS) entry which is preliminary data.</text>
</comment>
<gene>
    <name evidence="2" type="ORF">UU55_C0003G0090</name>
</gene>
<proteinExistence type="predicted"/>
<evidence type="ECO:0000313" key="3">
    <source>
        <dbReference type="Proteomes" id="UP000033947"/>
    </source>
</evidence>
<feature type="compositionally biased region" description="Basic residues" evidence="1">
    <location>
        <begin position="1"/>
        <end position="13"/>
    </location>
</feature>
<sequence length="81" mass="8999">MDRNKFNHVKKNGRNPPGSRENPIKFNGEAAGRSELLSDLEYTKGVFILVGERAVYKITGSAQECSGRYTFSYAAKPIGFI</sequence>
<accession>A0A0G0Y1R3</accession>
<name>A0A0G0Y1R3_UNCKA</name>
<feature type="region of interest" description="Disordered" evidence="1">
    <location>
        <begin position="1"/>
        <end position="26"/>
    </location>
</feature>
<dbReference type="Proteomes" id="UP000033947">
    <property type="component" value="Unassembled WGS sequence"/>
</dbReference>
<dbReference type="EMBL" id="LCBB01000003">
    <property type="protein sequence ID" value="KKS03376.1"/>
    <property type="molecule type" value="Genomic_DNA"/>
</dbReference>